<dbReference type="GO" id="GO:0003676">
    <property type="term" value="F:nucleic acid binding"/>
    <property type="evidence" value="ECO:0007669"/>
    <property type="project" value="InterPro"/>
</dbReference>
<sequence length="605" mass="67171">MFDTSLNYSSTTHSQAYGQTEVINRTLGNLIHSICGDKPKHWDFAFAQAEFACNNVVHSTIGRSPFVVDMKKSPKHALDLLQLSRALCLSTIAEHIAEKVQAMQAETKMRLEEVNGKYKVAVDKHHRHKSVSSRCYGDGMLTQGKITFCFSYSPQESFKNILYLVSDGFINTNHTGDCLFSVAIGEPVPEKDQILQLLSGLGAEYNPIVASLTTRDDDLQLHMVHSILLTHEQRLHLQTTTTKEDLLIANIATHNRPQRSQSSKPSQGKPPQSFMPTPRPSTLSDSRQQHPQGYRPNGFNNNRSRRNNRPQCQLCGKFGHMVLSCYHRFDVNYQGPHAPASSTSQTSLTPPTQAMMAAPSPASTDSWFLDSSVTHHLSHMAANIYNGTPHNGTDFVMVGNDLWGPTPVPSSIGAQYFLLLMDDYSRFLWLYLLPTKDFKTLVENQFQTTIKCLQTDHGGEFIALTRFLSLHETAFPFQALNSPSHQSSHFPVTSAFSFPPSSVLFPSTTSFPPVIPSQPAPTSPLASSLSLPPLIQVPFVDEAAEISTTPLQDSTAPIPGHHMIIISKSGICKKKTYLTSLIAEPRTVKQALQDPNWKLAIEQEY</sequence>
<dbReference type="PANTHER" id="PTHR47481:SF10">
    <property type="entry name" value="COPIA-LIKE POLYPROTEIN_RETROTRANSPOSON"/>
    <property type="match status" value="1"/>
</dbReference>
<feature type="compositionally biased region" description="Low complexity" evidence="1">
    <location>
        <begin position="258"/>
        <end position="272"/>
    </location>
</feature>
<dbReference type="PANTHER" id="PTHR47481">
    <property type="match status" value="1"/>
</dbReference>
<evidence type="ECO:0000256" key="1">
    <source>
        <dbReference type="SAM" id="MobiDB-lite"/>
    </source>
</evidence>
<organism evidence="2 3">
    <name type="scientific">Vitis vinifera</name>
    <name type="common">Grape</name>
    <dbReference type="NCBI Taxonomy" id="29760"/>
    <lineage>
        <taxon>Eukaryota</taxon>
        <taxon>Viridiplantae</taxon>
        <taxon>Streptophyta</taxon>
        <taxon>Embryophyta</taxon>
        <taxon>Tracheophyta</taxon>
        <taxon>Spermatophyta</taxon>
        <taxon>Magnoliopsida</taxon>
        <taxon>eudicotyledons</taxon>
        <taxon>Gunneridae</taxon>
        <taxon>Pentapetalae</taxon>
        <taxon>rosids</taxon>
        <taxon>Vitales</taxon>
        <taxon>Vitaceae</taxon>
        <taxon>Viteae</taxon>
        <taxon>Vitis</taxon>
    </lineage>
</organism>
<name>A0A438DCI2_VITVI</name>
<dbReference type="InterPro" id="IPR036397">
    <property type="entry name" value="RNaseH_sf"/>
</dbReference>
<dbReference type="Proteomes" id="UP000288805">
    <property type="component" value="Unassembled WGS sequence"/>
</dbReference>
<dbReference type="Gene3D" id="3.30.420.10">
    <property type="entry name" value="Ribonuclease H-like superfamily/Ribonuclease H"/>
    <property type="match status" value="2"/>
</dbReference>
<reference evidence="2 3" key="1">
    <citation type="journal article" date="2018" name="PLoS Genet.">
        <title>Population sequencing reveals clonal diversity and ancestral inbreeding in the grapevine cultivar Chardonnay.</title>
        <authorList>
            <person name="Roach M.J."/>
            <person name="Johnson D.L."/>
            <person name="Bohlmann J."/>
            <person name="van Vuuren H.J."/>
            <person name="Jones S.J."/>
            <person name="Pretorius I.S."/>
            <person name="Schmidt S.A."/>
            <person name="Borneman A.R."/>
        </authorList>
    </citation>
    <scope>NUCLEOTIDE SEQUENCE [LARGE SCALE GENOMIC DNA]</scope>
    <source>
        <strain evidence="3">cv. Chardonnay</strain>
        <tissue evidence="2">Leaf</tissue>
    </source>
</reference>
<protein>
    <submittedName>
        <fullName evidence="2">Retrovirus-related Pol polyprotein from transposon RE1</fullName>
    </submittedName>
</protein>
<feature type="compositionally biased region" description="Polar residues" evidence="1">
    <location>
        <begin position="280"/>
        <end position="291"/>
    </location>
</feature>
<evidence type="ECO:0000313" key="3">
    <source>
        <dbReference type="Proteomes" id="UP000288805"/>
    </source>
</evidence>
<evidence type="ECO:0000313" key="2">
    <source>
        <dbReference type="EMBL" id="RVW33170.1"/>
    </source>
</evidence>
<feature type="region of interest" description="Disordered" evidence="1">
    <location>
        <begin position="337"/>
        <end position="359"/>
    </location>
</feature>
<dbReference type="InterPro" id="IPR012337">
    <property type="entry name" value="RNaseH-like_sf"/>
</dbReference>
<gene>
    <name evidence="2" type="primary">RE1_393</name>
    <name evidence="2" type="ORF">CK203_081152</name>
</gene>
<feature type="region of interest" description="Disordered" evidence="1">
    <location>
        <begin position="253"/>
        <end position="307"/>
    </location>
</feature>
<proteinExistence type="predicted"/>
<dbReference type="EMBL" id="QGNW01001688">
    <property type="protein sequence ID" value="RVW33170.1"/>
    <property type="molecule type" value="Genomic_DNA"/>
</dbReference>
<dbReference type="SUPFAM" id="SSF53098">
    <property type="entry name" value="Ribonuclease H-like"/>
    <property type="match status" value="2"/>
</dbReference>
<feature type="compositionally biased region" description="Low complexity" evidence="1">
    <location>
        <begin position="338"/>
        <end position="354"/>
    </location>
</feature>
<accession>A0A438DCI2</accession>
<comment type="caution">
    <text evidence="2">The sequence shown here is derived from an EMBL/GenBank/DDBJ whole genome shotgun (WGS) entry which is preliminary data.</text>
</comment>
<dbReference type="AlphaFoldDB" id="A0A438DCI2"/>